<evidence type="ECO:0000256" key="1">
    <source>
        <dbReference type="ARBA" id="ARBA00023015"/>
    </source>
</evidence>
<comment type="caution">
    <text evidence="6">The sequence shown here is derived from an EMBL/GenBank/DDBJ whole genome shotgun (WGS) entry which is preliminary data.</text>
</comment>
<reference evidence="6 7" key="1">
    <citation type="submission" date="2024-02" db="EMBL/GenBank/DDBJ databases">
        <title>The Genome Sequence of Enterococcus sp. DIV0159.</title>
        <authorList>
            <person name="Earl A."/>
            <person name="Manson A."/>
            <person name="Gilmore M."/>
            <person name="Sanders J."/>
            <person name="Shea T."/>
            <person name="Howe W."/>
            <person name="Livny J."/>
            <person name="Cuomo C."/>
            <person name="Neafsey D."/>
            <person name="Birren B."/>
        </authorList>
    </citation>
    <scope>NUCLEOTIDE SEQUENCE [LARGE SCALE GENOMIC DNA]</scope>
    <source>
        <strain evidence="6 7">665A</strain>
    </source>
</reference>
<evidence type="ECO:0000259" key="5">
    <source>
        <dbReference type="PROSITE" id="PS51755"/>
    </source>
</evidence>
<accession>A0ABV0ET65</accession>
<evidence type="ECO:0000256" key="2">
    <source>
        <dbReference type="ARBA" id="ARBA00023125"/>
    </source>
</evidence>
<organism evidence="6 7">
    <name type="scientific">Candidatus Enterococcus ferrettii</name>
    <dbReference type="NCBI Taxonomy" id="2815324"/>
    <lineage>
        <taxon>Bacteria</taxon>
        <taxon>Bacillati</taxon>
        <taxon>Bacillota</taxon>
        <taxon>Bacilli</taxon>
        <taxon>Lactobacillales</taxon>
        <taxon>Enterococcaceae</taxon>
        <taxon>Enterococcus</taxon>
    </lineage>
</organism>
<dbReference type="Gene3D" id="1.10.10.10">
    <property type="entry name" value="Winged helix-like DNA-binding domain superfamily/Winged helix DNA-binding domain"/>
    <property type="match status" value="1"/>
</dbReference>
<dbReference type="Proteomes" id="UP000664357">
    <property type="component" value="Unassembled WGS sequence"/>
</dbReference>
<dbReference type="RefSeq" id="WP_242704647.1">
    <property type="nucleotide sequence ID" value="NZ_JAFREL020000003.1"/>
</dbReference>
<proteinExistence type="predicted"/>
<sequence length="195" mass="22378">MLGYEVFCSFDLLSRLKNKMSSDTITKYFQIIIISETVPDNEVEYLLENREFQSSTLYRKSSTMIEVSKNEESPIQAILATNESLESLREKLSQNNKKNTSDKFANISPLAKENIKSFFPFSKQEKIVFELLREADGEIVSREEICEKIWSKVTQSNLARTSSIVKRIKIKLEGLGIDDSSLQTLWGKGYRLIKG</sequence>
<protein>
    <recommendedName>
        <fullName evidence="5">OmpR/PhoB-type domain-containing protein</fullName>
    </recommendedName>
</protein>
<feature type="DNA-binding region" description="OmpR/PhoB-type" evidence="4">
    <location>
        <begin position="89"/>
        <end position="194"/>
    </location>
</feature>
<gene>
    <name evidence="6" type="ORF">JZO67_003782</name>
</gene>
<keyword evidence="7" id="KW-1185">Reference proteome</keyword>
<evidence type="ECO:0000256" key="3">
    <source>
        <dbReference type="ARBA" id="ARBA00023163"/>
    </source>
</evidence>
<dbReference type="Pfam" id="PF00486">
    <property type="entry name" value="Trans_reg_C"/>
    <property type="match status" value="1"/>
</dbReference>
<evidence type="ECO:0000256" key="4">
    <source>
        <dbReference type="PROSITE-ProRule" id="PRU01091"/>
    </source>
</evidence>
<evidence type="ECO:0000313" key="6">
    <source>
        <dbReference type="EMBL" id="MEO1771801.1"/>
    </source>
</evidence>
<dbReference type="InterPro" id="IPR001867">
    <property type="entry name" value="OmpR/PhoB-type_DNA-bd"/>
</dbReference>
<keyword evidence="1" id="KW-0805">Transcription regulation</keyword>
<keyword evidence="2 4" id="KW-0238">DNA-binding</keyword>
<dbReference type="SUPFAM" id="SSF46894">
    <property type="entry name" value="C-terminal effector domain of the bipartite response regulators"/>
    <property type="match status" value="1"/>
</dbReference>
<evidence type="ECO:0000313" key="7">
    <source>
        <dbReference type="Proteomes" id="UP000664357"/>
    </source>
</evidence>
<keyword evidence="3" id="KW-0804">Transcription</keyword>
<feature type="domain" description="OmpR/PhoB-type" evidence="5">
    <location>
        <begin position="89"/>
        <end position="194"/>
    </location>
</feature>
<dbReference type="InterPro" id="IPR016032">
    <property type="entry name" value="Sig_transdc_resp-reg_C-effctor"/>
</dbReference>
<dbReference type="EMBL" id="JAFREL020000003">
    <property type="protein sequence ID" value="MEO1771801.1"/>
    <property type="molecule type" value="Genomic_DNA"/>
</dbReference>
<dbReference type="InterPro" id="IPR036388">
    <property type="entry name" value="WH-like_DNA-bd_sf"/>
</dbReference>
<name>A0ABV0ET65_9ENTE</name>
<dbReference type="PROSITE" id="PS51755">
    <property type="entry name" value="OMPR_PHOB"/>
    <property type="match status" value="1"/>
</dbReference>